<dbReference type="AlphaFoldDB" id="A0A5B8U9P3"/>
<dbReference type="SUPFAM" id="SSF46785">
    <property type="entry name" value="Winged helix' DNA-binding domain"/>
    <property type="match status" value="1"/>
</dbReference>
<dbReference type="Gene3D" id="1.10.10.10">
    <property type="entry name" value="Winged helix-like DNA-binding domain superfamily/Winged helix DNA-binding domain"/>
    <property type="match status" value="1"/>
</dbReference>
<dbReference type="EMBL" id="CP042430">
    <property type="protein sequence ID" value="QEC49790.1"/>
    <property type="molecule type" value="Genomic_DNA"/>
</dbReference>
<sequence length="136" mass="13960">MAVLEDAITSMKSRLAEIDQQIGPLVAEADQLRDAIARLGGADGASSSPRRSARAATPAAPRRATGGSARRRRTAAGRAPRGANREAILKAIAGEPKTAGQVASETGIGRGTVASTLTKLVNDGRAKKAQRGYQAS</sequence>
<feature type="compositionally biased region" description="Low complexity" evidence="1">
    <location>
        <begin position="44"/>
        <end position="68"/>
    </location>
</feature>
<gene>
    <name evidence="2" type="ORF">FSW04_20935</name>
</gene>
<protein>
    <submittedName>
        <fullName evidence="2">Uncharacterized protein</fullName>
    </submittedName>
</protein>
<accession>A0A5B8U9P3</accession>
<feature type="region of interest" description="Disordered" evidence="1">
    <location>
        <begin position="40"/>
        <end position="84"/>
    </location>
</feature>
<dbReference type="KEGG" id="bsol:FSW04_20935"/>
<keyword evidence="3" id="KW-1185">Reference proteome</keyword>
<reference evidence="2 3" key="1">
    <citation type="journal article" date="2018" name="J. Microbiol.">
        <title>Baekduia soli gen. nov., sp. nov., a novel bacterium isolated from the soil of Baekdu Mountain and proposal of a novel family name, Baekduiaceae fam. nov.</title>
        <authorList>
            <person name="An D.S."/>
            <person name="Siddiqi M.Z."/>
            <person name="Kim K.H."/>
            <person name="Yu H.S."/>
            <person name="Im W.T."/>
        </authorList>
    </citation>
    <scope>NUCLEOTIDE SEQUENCE [LARGE SCALE GENOMIC DNA]</scope>
    <source>
        <strain evidence="2 3">BR7-21</strain>
    </source>
</reference>
<evidence type="ECO:0000256" key="1">
    <source>
        <dbReference type="SAM" id="MobiDB-lite"/>
    </source>
</evidence>
<dbReference type="OrthoDB" id="5244444at2"/>
<evidence type="ECO:0000313" key="3">
    <source>
        <dbReference type="Proteomes" id="UP000321805"/>
    </source>
</evidence>
<dbReference type="InterPro" id="IPR036390">
    <property type="entry name" value="WH_DNA-bd_sf"/>
</dbReference>
<organism evidence="2 3">
    <name type="scientific">Baekduia soli</name>
    <dbReference type="NCBI Taxonomy" id="496014"/>
    <lineage>
        <taxon>Bacteria</taxon>
        <taxon>Bacillati</taxon>
        <taxon>Actinomycetota</taxon>
        <taxon>Thermoleophilia</taxon>
        <taxon>Solirubrobacterales</taxon>
        <taxon>Baekduiaceae</taxon>
        <taxon>Baekduia</taxon>
    </lineage>
</organism>
<name>A0A5B8U9P3_9ACTN</name>
<dbReference type="Proteomes" id="UP000321805">
    <property type="component" value="Chromosome"/>
</dbReference>
<evidence type="ECO:0000313" key="2">
    <source>
        <dbReference type="EMBL" id="QEC49790.1"/>
    </source>
</evidence>
<dbReference type="RefSeq" id="WP_146922155.1">
    <property type="nucleotide sequence ID" value="NZ_CP042430.1"/>
</dbReference>
<proteinExistence type="predicted"/>
<dbReference type="InterPro" id="IPR036388">
    <property type="entry name" value="WH-like_DNA-bd_sf"/>
</dbReference>